<feature type="transmembrane region" description="Helical" evidence="8">
    <location>
        <begin position="460"/>
        <end position="480"/>
    </location>
</feature>
<keyword evidence="4" id="KW-0133">Cell shape</keyword>
<feature type="transmembrane region" description="Helical" evidence="8">
    <location>
        <begin position="83"/>
        <end position="104"/>
    </location>
</feature>
<comment type="subcellular location">
    <subcellularLocation>
        <location evidence="1">Cell membrane</location>
        <topology evidence="1">Multi-pass membrane protein</topology>
    </subcellularLocation>
</comment>
<evidence type="ECO:0000256" key="7">
    <source>
        <dbReference type="ARBA" id="ARBA00023136"/>
    </source>
</evidence>
<dbReference type="Pfam" id="PF03023">
    <property type="entry name" value="MurJ"/>
    <property type="match status" value="1"/>
</dbReference>
<proteinExistence type="predicted"/>
<keyword evidence="2" id="KW-1003">Cell membrane</keyword>
<comment type="caution">
    <text evidence="9">The sequence shown here is derived from an EMBL/GenBank/DDBJ whole genome shotgun (WGS) entry which is preliminary data.</text>
</comment>
<accession>A0ABP9X4R7</accession>
<evidence type="ECO:0000256" key="1">
    <source>
        <dbReference type="ARBA" id="ARBA00004651"/>
    </source>
</evidence>
<sequence length="499" mass="54228">MQPKTLFRTSLILIAATAAYKVLGFAEKVALAHFFGTSTTADAYLAGAAVVLLMGFLLGDIAGPTLVPMILHDQTNSPRTLRASLGLVSLAAVPLTGLGWLYAAQLAHLFGPGFDQPTLLMTATIIRIGLLAFPVMCFTAVLGAWYQAFEQFTRPALADLMLKLAPVIALIATGSVYGLAWGLVVGAVLRLMPLLQADVPWLPSWRWRGARLTTVLQHAYPLLLTSLVSVHLISVIENAIASTVGAGAVAAQTYARRIVEVPIILLPQVLGRVLFPVLTSLVLQRNYQALQQWLARCWRWSLLLTLPLMVLGMVLCQQIVALLLQRGAFDQQSVQLTSTALWAALPGLPALALSTLLIRFSYAMGDTRWPSVMRVLGALLQIGLALWWRRWGLAGLGWATTVSLWAETLALAWLAQKTVQQPIKLDWRFMGQVLGASSVAGGLAWWVIQSWQPSSPSSLLLSLTSASTLGLIGFVVSLVLGRNAEIGLLWQHWRQGRIR</sequence>
<dbReference type="PRINTS" id="PR01806">
    <property type="entry name" value="VIRFACTRMVIN"/>
</dbReference>
<dbReference type="PANTHER" id="PTHR47019:SF1">
    <property type="entry name" value="LIPID II FLIPPASE MURJ"/>
    <property type="match status" value="1"/>
</dbReference>
<evidence type="ECO:0000256" key="8">
    <source>
        <dbReference type="SAM" id="Phobius"/>
    </source>
</evidence>
<dbReference type="InterPro" id="IPR051050">
    <property type="entry name" value="Lipid_II_flippase_MurJ/MviN"/>
</dbReference>
<evidence type="ECO:0000256" key="5">
    <source>
        <dbReference type="ARBA" id="ARBA00022984"/>
    </source>
</evidence>
<organism evidence="9 10">
    <name type="scientific">Herpetosiphon gulosus</name>
    <dbReference type="NCBI Taxonomy" id="1973496"/>
    <lineage>
        <taxon>Bacteria</taxon>
        <taxon>Bacillati</taxon>
        <taxon>Chloroflexota</taxon>
        <taxon>Chloroflexia</taxon>
        <taxon>Herpetosiphonales</taxon>
        <taxon>Herpetosiphonaceae</taxon>
        <taxon>Herpetosiphon</taxon>
    </lineage>
</organism>
<evidence type="ECO:0000256" key="6">
    <source>
        <dbReference type="ARBA" id="ARBA00022989"/>
    </source>
</evidence>
<feature type="transmembrane region" description="Helical" evidence="8">
    <location>
        <begin position="167"/>
        <end position="189"/>
    </location>
</feature>
<feature type="transmembrane region" description="Helical" evidence="8">
    <location>
        <begin position="124"/>
        <end position="146"/>
    </location>
</feature>
<keyword evidence="6 8" id="KW-1133">Transmembrane helix</keyword>
<evidence type="ECO:0000313" key="10">
    <source>
        <dbReference type="Proteomes" id="UP001428290"/>
    </source>
</evidence>
<evidence type="ECO:0000256" key="2">
    <source>
        <dbReference type="ARBA" id="ARBA00022475"/>
    </source>
</evidence>
<dbReference type="RefSeq" id="WP_345723997.1">
    <property type="nucleotide sequence ID" value="NZ_BAABRU010000018.1"/>
</dbReference>
<name>A0ABP9X4R7_9CHLR</name>
<feature type="transmembrane region" description="Helical" evidence="8">
    <location>
        <begin position="395"/>
        <end position="415"/>
    </location>
</feature>
<keyword evidence="7 8" id="KW-0472">Membrane</keyword>
<dbReference type="InterPro" id="IPR004268">
    <property type="entry name" value="MurJ"/>
</dbReference>
<evidence type="ECO:0000256" key="4">
    <source>
        <dbReference type="ARBA" id="ARBA00022960"/>
    </source>
</evidence>
<dbReference type="Proteomes" id="UP001428290">
    <property type="component" value="Unassembled WGS sequence"/>
</dbReference>
<protein>
    <submittedName>
        <fullName evidence="9">Lipid II flippase MurJ</fullName>
    </submittedName>
</protein>
<evidence type="ECO:0000313" key="9">
    <source>
        <dbReference type="EMBL" id="GAA5530401.1"/>
    </source>
</evidence>
<keyword evidence="10" id="KW-1185">Reference proteome</keyword>
<feature type="transmembrane region" description="Helical" evidence="8">
    <location>
        <begin position="235"/>
        <end position="255"/>
    </location>
</feature>
<dbReference type="EMBL" id="BAABRU010000018">
    <property type="protein sequence ID" value="GAA5530401.1"/>
    <property type="molecule type" value="Genomic_DNA"/>
</dbReference>
<feature type="transmembrane region" description="Helical" evidence="8">
    <location>
        <begin position="302"/>
        <end position="320"/>
    </location>
</feature>
<keyword evidence="3 8" id="KW-0812">Transmembrane</keyword>
<feature type="transmembrane region" description="Helical" evidence="8">
    <location>
        <begin position="340"/>
        <end position="360"/>
    </location>
</feature>
<evidence type="ECO:0000256" key="3">
    <source>
        <dbReference type="ARBA" id="ARBA00022692"/>
    </source>
</evidence>
<feature type="transmembrane region" description="Helical" evidence="8">
    <location>
        <begin position="48"/>
        <end position="71"/>
    </location>
</feature>
<feature type="transmembrane region" description="Helical" evidence="8">
    <location>
        <begin position="372"/>
        <end position="389"/>
    </location>
</feature>
<gene>
    <name evidence="9" type="primary">murJ_1</name>
    <name evidence="9" type="ORF">Hgul01_04220</name>
</gene>
<keyword evidence="5" id="KW-0573">Peptidoglycan synthesis</keyword>
<feature type="transmembrane region" description="Helical" evidence="8">
    <location>
        <begin position="427"/>
        <end position="448"/>
    </location>
</feature>
<dbReference type="PANTHER" id="PTHR47019">
    <property type="entry name" value="LIPID II FLIPPASE MURJ"/>
    <property type="match status" value="1"/>
</dbReference>
<reference evidence="9 10" key="1">
    <citation type="submission" date="2024-02" db="EMBL/GenBank/DDBJ databases">
        <title>Herpetosiphon gulosus NBRC 112829.</title>
        <authorList>
            <person name="Ichikawa N."/>
            <person name="Katano-Makiyama Y."/>
            <person name="Hidaka K."/>
        </authorList>
    </citation>
    <scope>NUCLEOTIDE SEQUENCE [LARGE SCALE GENOMIC DNA]</scope>
    <source>
        <strain evidence="9 10">NBRC 112829</strain>
    </source>
</reference>